<dbReference type="OMA" id="YFDIYLQ"/>
<reference evidence="3 4" key="1">
    <citation type="journal article" date="2006" name="Nature">
        <title>Global trends of whole-genome duplications revealed by the ciliate Paramecium tetraurelia.</title>
        <authorList>
            <consortium name="Genoscope"/>
            <person name="Aury J.-M."/>
            <person name="Jaillon O."/>
            <person name="Duret L."/>
            <person name="Noel B."/>
            <person name="Jubin C."/>
            <person name="Porcel B.M."/>
            <person name="Segurens B."/>
            <person name="Daubin V."/>
            <person name="Anthouard V."/>
            <person name="Aiach N."/>
            <person name="Arnaiz O."/>
            <person name="Billaut A."/>
            <person name="Beisson J."/>
            <person name="Blanc I."/>
            <person name="Bouhouche K."/>
            <person name="Camara F."/>
            <person name="Duharcourt S."/>
            <person name="Guigo R."/>
            <person name="Gogendeau D."/>
            <person name="Katinka M."/>
            <person name="Keller A.-M."/>
            <person name="Kissmehl R."/>
            <person name="Klotz C."/>
            <person name="Koll F."/>
            <person name="Le Moue A."/>
            <person name="Lepere C."/>
            <person name="Malinsky S."/>
            <person name="Nowacki M."/>
            <person name="Nowak J.K."/>
            <person name="Plattner H."/>
            <person name="Poulain J."/>
            <person name="Ruiz F."/>
            <person name="Serrano V."/>
            <person name="Zagulski M."/>
            <person name="Dessen P."/>
            <person name="Betermier M."/>
            <person name="Weissenbach J."/>
            <person name="Scarpelli C."/>
            <person name="Schachter V."/>
            <person name="Sperling L."/>
            <person name="Meyer E."/>
            <person name="Cohen J."/>
            <person name="Wincker P."/>
        </authorList>
    </citation>
    <scope>NUCLEOTIDE SEQUENCE [LARGE SCALE GENOMIC DNA]</scope>
    <source>
        <strain evidence="3 4">Stock d4-2</strain>
    </source>
</reference>
<dbReference type="RefSeq" id="XP_001442513.1">
    <property type="nucleotide sequence ID" value="XM_001442476.1"/>
</dbReference>
<dbReference type="OrthoDB" id="298939at2759"/>
<dbReference type="PANTHER" id="PTHR11188:SF17">
    <property type="entry name" value="FI21816P1"/>
    <property type="match status" value="1"/>
</dbReference>
<protein>
    <recommendedName>
        <fullName evidence="2">Arrestin C-terminal-like domain-containing protein</fullName>
    </recommendedName>
</protein>
<feature type="compositionally biased region" description="Polar residues" evidence="1">
    <location>
        <begin position="507"/>
        <end position="519"/>
    </location>
</feature>
<proteinExistence type="predicted"/>
<sequence>MMYTLTPQQAQISIKIDKPSYYPGEIIKGVVYMKIKTKDIQAGLLYLKLCGQEKVNQLDSYNQFFSYKQFIYKKQKKIADFGIKMPIIACKKYFELEVPSLYPSFTVNYYKLVQCRILYFLSVSIQSEDEKNLYKVPKKHRVVVHILQKLPIQNVIPIEYSEVSKNDKRCCFSTGNTKVKIQLNKAQYVFGDSIQLNISVDNSQSNVAVQKFELKISSQLVVLYRQQKRKLSNYFDIYLQELNEQIQAHSQKQIATKIHLPTGKPDNYTSIFPQSTIKTKRVSYQYILTVNVIFSRQLFFKVENLVASIPLILIQHQKREKNNIIQSMDNLSMLGSILETNQKLNTSQLKKFIYGDHNSAGYGEQDGYVGPERKYNPIESLDEFALKDTKGALEQLMFKKQYEEDSDIDEEFENEIDGISMNDISINQIQSSQDQQQKQRTIFNQKQQNEFNCPNSEEFKQVEGIQEHLQTIKEEQESKGTQYNLNNIQPSFQVQKNPQKAQKDSHQIQTFGSVNSGLDNYNYEDVKSPNEQTNPRKSTILKKNKNTEQNDQREQKQLKVQFVDITSVDTLDGKNGDKMTTQKQKR</sequence>
<feature type="compositionally biased region" description="Basic and acidic residues" evidence="1">
    <location>
        <begin position="545"/>
        <end position="557"/>
    </location>
</feature>
<dbReference type="InterPro" id="IPR011022">
    <property type="entry name" value="Arrestin_C-like"/>
</dbReference>
<gene>
    <name evidence="3" type="ORF">GSPATT00001318001</name>
</gene>
<accession>A0CWE9</accession>
<name>A0CWE9_PARTE</name>
<evidence type="ECO:0000256" key="1">
    <source>
        <dbReference type="SAM" id="MobiDB-lite"/>
    </source>
</evidence>
<dbReference type="PANTHER" id="PTHR11188">
    <property type="entry name" value="ARRESTIN DOMAIN CONTAINING PROTEIN"/>
    <property type="match status" value="1"/>
</dbReference>
<dbReference type="InParanoid" id="A0CWE9"/>
<dbReference type="Pfam" id="PF02752">
    <property type="entry name" value="Arrestin_C"/>
    <property type="match status" value="1"/>
</dbReference>
<dbReference type="Proteomes" id="UP000000600">
    <property type="component" value="Unassembled WGS sequence"/>
</dbReference>
<dbReference type="KEGG" id="ptm:GSPATT00001318001"/>
<dbReference type="InterPro" id="IPR014752">
    <property type="entry name" value="Arrestin-like_C"/>
</dbReference>
<feature type="region of interest" description="Disordered" evidence="1">
    <location>
        <begin position="494"/>
        <end position="586"/>
    </location>
</feature>
<dbReference type="AlphaFoldDB" id="A0CWE9"/>
<feature type="domain" description="Arrestin C-terminal-like" evidence="2">
    <location>
        <begin position="174"/>
        <end position="314"/>
    </location>
</feature>
<dbReference type="GO" id="GO:0015031">
    <property type="term" value="P:protein transport"/>
    <property type="evidence" value="ECO:0000318"/>
    <property type="project" value="GO_Central"/>
</dbReference>
<dbReference type="InterPro" id="IPR050357">
    <property type="entry name" value="Arrestin_domain-protein"/>
</dbReference>
<evidence type="ECO:0000259" key="2">
    <source>
        <dbReference type="Pfam" id="PF02752"/>
    </source>
</evidence>
<dbReference type="GeneID" id="5028298"/>
<dbReference type="EMBL" id="CT868207">
    <property type="protein sequence ID" value="CAK75116.1"/>
    <property type="molecule type" value="Genomic_DNA"/>
</dbReference>
<dbReference type="Gene3D" id="2.60.40.640">
    <property type="match status" value="2"/>
</dbReference>
<dbReference type="SUPFAM" id="SSF81296">
    <property type="entry name" value="E set domains"/>
    <property type="match status" value="1"/>
</dbReference>
<keyword evidence="4" id="KW-1185">Reference proteome</keyword>
<dbReference type="GO" id="GO:0005737">
    <property type="term" value="C:cytoplasm"/>
    <property type="evidence" value="ECO:0000318"/>
    <property type="project" value="GO_Central"/>
</dbReference>
<dbReference type="HOGENOM" id="CLU_465776_0_0_1"/>
<dbReference type="InterPro" id="IPR014756">
    <property type="entry name" value="Ig_E-set"/>
</dbReference>
<evidence type="ECO:0000313" key="3">
    <source>
        <dbReference type="EMBL" id="CAK75116.1"/>
    </source>
</evidence>
<organism evidence="3 4">
    <name type="scientific">Paramecium tetraurelia</name>
    <dbReference type="NCBI Taxonomy" id="5888"/>
    <lineage>
        <taxon>Eukaryota</taxon>
        <taxon>Sar</taxon>
        <taxon>Alveolata</taxon>
        <taxon>Ciliophora</taxon>
        <taxon>Intramacronucleata</taxon>
        <taxon>Oligohymenophorea</taxon>
        <taxon>Peniculida</taxon>
        <taxon>Parameciidae</taxon>
        <taxon>Paramecium</taxon>
    </lineage>
</organism>
<evidence type="ECO:0000313" key="4">
    <source>
        <dbReference type="Proteomes" id="UP000000600"/>
    </source>
</evidence>